<dbReference type="Pfam" id="PF04480">
    <property type="entry name" value="DUF559"/>
    <property type="match status" value="1"/>
</dbReference>
<dbReference type="InterPro" id="IPR011335">
    <property type="entry name" value="Restrct_endonuc-II-like"/>
</dbReference>
<dbReference type="EMBL" id="CAFB01000101">
    <property type="protein sequence ID" value="CCD30309.1"/>
    <property type="molecule type" value="Genomic_DNA"/>
</dbReference>
<name>G2JC03_9BURK</name>
<reference evidence="2 3" key="1">
    <citation type="submission" date="2011-08" db="EMBL/GenBank/DDBJ databases">
        <title>The genome of the obligate endobacterium of an arbuscular mycorrhizal fungus reveals an interphylum network of nutritional interactions.</title>
        <authorList>
            <person name="Ghignone S."/>
            <person name="Salvioli A."/>
            <person name="Anca I."/>
            <person name="Lumini E."/>
            <person name="Ortu G."/>
            <person name="Petiti L."/>
            <person name="Cruveiller S."/>
            <person name="Bianciotto V."/>
            <person name="Piffanelli P."/>
            <person name="Lanfranco L."/>
            <person name="Bonfante P."/>
        </authorList>
    </citation>
    <scope>NUCLEOTIDE SEQUENCE [LARGE SCALE GENOMIC DNA]</scope>
    <source>
        <strain evidence="2 3">BEG34</strain>
    </source>
</reference>
<feature type="domain" description="DUF559" evidence="1">
    <location>
        <begin position="34"/>
        <end position="100"/>
    </location>
</feature>
<dbReference type="AlphaFoldDB" id="G2JC03"/>
<dbReference type="InterPro" id="IPR007569">
    <property type="entry name" value="DUF559"/>
</dbReference>
<dbReference type="Proteomes" id="UP000054051">
    <property type="component" value="Unassembled WGS sequence"/>
</dbReference>
<dbReference type="Gene3D" id="3.40.960.10">
    <property type="entry name" value="VSR Endonuclease"/>
    <property type="match status" value="1"/>
</dbReference>
<protein>
    <recommendedName>
        <fullName evidence="1">DUF559 domain-containing protein</fullName>
    </recommendedName>
</protein>
<keyword evidence="3" id="KW-1185">Reference proteome</keyword>
<dbReference type="eggNOG" id="COG2852">
    <property type="taxonomic scope" value="Bacteria"/>
</dbReference>
<sequence>MDADPQAAVDERAESTVCIAGARRKTAGTAAEYRFDAMRRWKFDFAWPNWKIVVECEGGIWAQGRHTRALGFEADCDKYNAATVQGWRVLRFTRDMIQNGAAMNLLTRAIQQAA</sequence>
<organism evidence="2 3">
    <name type="scientific">Candidatus Glomeribacter gigasporarum BEG34</name>
    <dbReference type="NCBI Taxonomy" id="1070319"/>
    <lineage>
        <taxon>Bacteria</taxon>
        <taxon>Pseudomonadati</taxon>
        <taxon>Pseudomonadota</taxon>
        <taxon>Betaproteobacteria</taxon>
        <taxon>Burkholderiales</taxon>
        <taxon>Burkholderiaceae</taxon>
        <taxon>Candidatus Glomeribacter</taxon>
    </lineage>
</organism>
<accession>G2JC03</accession>
<evidence type="ECO:0000313" key="3">
    <source>
        <dbReference type="Proteomes" id="UP000054051"/>
    </source>
</evidence>
<proteinExistence type="predicted"/>
<dbReference type="RefSeq" id="WP_006683339.1">
    <property type="nucleotide sequence ID" value="NZ_CAFB01000101.1"/>
</dbReference>
<gene>
    <name evidence="2" type="ORF">CAGGBEG34_790005</name>
</gene>
<evidence type="ECO:0000313" key="2">
    <source>
        <dbReference type="EMBL" id="CCD30309.1"/>
    </source>
</evidence>
<dbReference type="SUPFAM" id="SSF52980">
    <property type="entry name" value="Restriction endonuclease-like"/>
    <property type="match status" value="1"/>
</dbReference>
<comment type="caution">
    <text evidence="2">The sequence shown here is derived from an EMBL/GenBank/DDBJ whole genome shotgun (WGS) entry which is preliminary data.</text>
</comment>
<evidence type="ECO:0000259" key="1">
    <source>
        <dbReference type="Pfam" id="PF04480"/>
    </source>
</evidence>